<dbReference type="GO" id="GO:0008574">
    <property type="term" value="F:plus-end-directed microtubule motor activity"/>
    <property type="evidence" value="ECO:0007669"/>
    <property type="project" value="TreeGrafter"/>
</dbReference>
<dbReference type="GO" id="GO:0005524">
    <property type="term" value="F:ATP binding"/>
    <property type="evidence" value="ECO:0007669"/>
    <property type="project" value="UniProtKB-KW"/>
</dbReference>
<dbReference type="SUPFAM" id="SSF52540">
    <property type="entry name" value="P-loop containing nucleoside triphosphate hydrolases"/>
    <property type="match status" value="1"/>
</dbReference>
<dbReference type="PROSITE" id="PS50067">
    <property type="entry name" value="KINESIN_MOTOR_2"/>
    <property type="match status" value="1"/>
</dbReference>
<evidence type="ECO:0000256" key="7">
    <source>
        <dbReference type="PROSITE-ProRule" id="PRU00283"/>
    </source>
</evidence>
<keyword evidence="4" id="KW-0067">ATP-binding</keyword>
<evidence type="ECO:0000313" key="11">
    <source>
        <dbReference type="Proteomes" id="UP000267096"/>
    </source>
</evidence>
<reference evidence="12" key="1">
    <citation type="submission" date="2017-02" db="UniProtKB">
        <authorList>
            <consortium name="WormBaseParasite"/>
        </authorList>
    </citation>
    <scope>IDENTIFICATION</scope>
</reference>
<evidence type="ECO:0000313" key="10">
    <source>
        <dbReference type="EMBL" id="VDK23258.1"/>
    </source>
</evidence>
<feature type="coiled-coil region" evidence="8">
    <location>
        <begin position="99"/>
        <end position="129"/>
    </location>
</feature>
<keyword evidence="2" id="KW-0963">Cytoplasm</keyword>
<dbReference type="PANTHER" id="PTHR47970:SF12">
    <property type="entry name" value="KINESIN FAMILY MEMBER 11"/>
    <property type="match status" value="1"/>
</dbReference>
<comment type="similarity">
    <text evidence="7">Belongs to the TRAFAC class myosin-kinesin ATPase superfamily. Kinesin family.</text>
</comment>
<comment type="caution">
    <text evidence="7">Lacks conserved residue(s) required for the propagation of feature annotation.</text>
</comment>
<dbReference type="OrthoDB" id="3176171at2759"/>
<dbReference type="WBParaSite" id="ASIM_0000435501-mRNA-1">
    <property type="protein sequence ID" value="ASIM_0000435501-mRNA-1"/>
    <property type="gene ID" value="ASIM_0000435501"/>
</dbReference>
<keyword evidence="11" id="KW-1185">Reference proteome</keyword>
<dbReference type="Gene3D" id="3.40.850.10">
    <property type="entry name" value="Kinesin motor domain"/>
    <property type="match status" value="1"/>
</dbReference>
<protein>
    <submittedName>
        <fullName evidence="12">Kinesin-like protein</fullName>
    </submittedName>
</protein>
<proteinExistence type="inferred from homology"/>
<dbReference type="InterPro" id="IPR001752">
    <property type="entry name" value="Kinesin_motor_dom"/>
</dbReference>
<accession>A0A0M3J9T6</accession>
<gene>
    <name evidence="10" type="ORF">ASIM_LOCUS4169</name>
</gene>
<dbReference type="AlphaFoldDB" id="A0A0M3J9T6"/>
<reference evidence="10 11" key="2">
    <citation type="submission" date="2018-11" db="EMBL/GenBank/DDBJ databases">
        <authorList>
            <consortium name="Pathogen Informatics"/>
        </authorList>
    </citation>
    <scope>NUCLEOTIDE SEQUENCE [LARGE SCALE GENOMIC DNA]</scope>
</reference>
<dbReference type="Proteomes" id="UP000267096">
    <property type="component" value="Unassembled WGS sequence"/>
</dbReference>
<dbReference type="PANTHER" id="PTHR47970">
    <property type="entry name" value="KINESIN-LIKE PROTEIN KIF11"/>
    <property type="match status" value="1"/>
</dbReference>
<comment type="subcellular location">
    <subcellularLocation>
        <location evidence="1">Cytoplasm</location>
        <location evidence="1">Cytoskeleton</location>
    </subcellularLocation>
</comment>
<evidence type="ECO:0000256" key="6">
    <source>
        <dbReference type="ARBA" id="ARBA00023212"/>
    </source>
</evidence>
<dbReference type="EMBL" id="UYRR01007063">
    <property type="protein sequence ID" value="VDK23258.1"/>
    <property type="molecule type" value="Genomic_DNA"/>
</dbReference>
<dbReference type="GO" id="GO:0005876">
    <property type="term" value="C:spindle microtubule"/>
    <property type="evidence" value="ECO:0007669"/>
    <property type="project" value="TreeGrafter"/>
</dbReference>
<dbReference type="GO" id="GO:0005634">
    <property type="term" value="C:nucleus"/>
    <property type="evidence" value="ECO:0007669"/>
    <property type="project" value="TreeGrafter"/>
</dbReference>
<feature type="domain" description="Kinesin motor" evidence="9">
    <location>
        <begin position="1"/>
        <end position="86"/>
    </location>
</feature>
<evidence type="ECO:0000256" key="4">
    <source>
        <dbReference type="ARBA" id="ARBA00022840"/>
    </source>
</evidence>
<evidence type="ECO:0000256" key="2">
    <source>
        <dbReference type="ARBA" id="ARBA00022490"/>
    </source>
</evidence>
<dbReference type="InterPro" id="IPR047149">
    <property type="entry name" value="KIF11-like"/>
</dbReference>
<evidence type="ECO:0000256" key="1">
    <source>
        <dbReference type="ARBA" id="ARBA00004245"/>
    </source>
</evidence>
<evidence type="ECO:0000256" key="5">
    <source>
        <dbReference type="ARBA" id="ARBA00023175"/>
    </source>
</evidence>
<dbReference type="GO" id="GO:0090307">
    <property type="term" value="P:mitotic spindle assembly"/>
    <property type="evidence" value="ECO:0007669"/>
    <property type="project" value="TreeGrafter"/>
</dbReference>
<keyword evidence="3" id="KW-0547">Nucleotide-binding</keyword>
<dbReference type="GO" id="GO:0072686">
    <property type="term" value="C:mitotic spindle"/>
    <property type="evidence" value="ECO:0007669"/>
    <property type="project" value="TreeGrafter"/>
</dbReference>
<dbReference type="GO" id="GO:0007018">
    <property type="term" value="P:microtubule-based movement"/>
    <property type="evidence" value="ECO:0007669"/>
    <property type="project" value="InterPro"/>
</dbReference>
<name>A0A0M3J9T6_ANISI</name>
<evidence type="ECO:0000256" key="8">
    <source>
        <dbReference type="SAM" id="Coils"/>
    </source>
</evidence>
<dbReference type="GO" id="GO:0008017">
    <property type="term" value="F:microtubule binding"/>
    <property type="evidence" value="ECO:0007669"/>
    <property type="project" value="InterPro"/>
</dbReference>
<organism evidence="12">
    <name type="scientific">Anisakis simplex</name>
    <name type="common">Herring worm</name>
    <dbReference type="NCBI Taxonomy" id="6269"/>
    <lineage>
        <taxon>Eukaryota</taxon>
        <taxon>Metazoa</taxon>
        <taxon>Ecdysozoa</taxon>
        <taxon>Nematoda</taxon>
        <taxon>Chromadorea</taxon>
        <taxon>Rhabditida</taxon>
        <taxon>Spirurina</taxon>
        <taxon>Ascaridomorpha</taxon>
        <taxon>Ascaridoidea</taxon>
        <taxon>Anisakidae</taxon>
        <taxon>Anisakis</taxon>
        <taxon>Anisakis simplex complex</taxon>
    </lineage>
</organism>
<keyword evidence="6" id="KW-0206">Cytoskeleton</keyword>
<evidence type="ECO:0000256" key="3">
    <source>
        <dbReference type="ARBA" id="ARBA00022741"/>
    </source>
</evidence>
<sequence>MVLELFHCYIIIGNINQSLLTLGRVITALTSGAGHIPYRESKLTRILQDSLGGKTITTVIATLSPASSNIEESTNTLEYASSAKNIKNHPEINQKLSRRAILRQYNDELEKLKRDLQAARDKNGVYIDQENFE</sequence>
<dbReference type="Pfam" id="PF00225">
    <property type="entry name" value="Kinesin"/>
    <property type="match status" value="1"/>
</dbReference>
<evidence type="ECO:0000259" key="9">
    <source>
        <dbReference type="PROSITE" id="PS50067"/>
    </source>
</evidence>
<dbReference type="GO" id="GO:0051231">
    <property type="term" value="P:spindle elongation"/>
    <property type="evidence" value="ECO:0007669"/>
    <property type="project" value="TreeGrafter"/>
</dbReference>
<keyword evidence="8" id="KW-0175">Coiled coil</keyword>
<dbReference type="InterPro" id="IPR027417">
    <property type="entry name" value="P-loop_NTPase"/>
</dbReference>
<dbReference type="InterPro" id="IPR036961">
    <property type="entry name" value="Kinesin_motor_dom_sf"/>
</dbReference>
<evidence type="ECO:0000313" key="12">
    <source>
        <dbReference type="WBParaSite" id="ASIM_0000435501-mRNA-1"/>
    </source>
</evidence>
<keyword evidence="5" id="KW-0505">Motor protein</keyword>
<dbReference type="SMART" id="SM00129">
    <property type="entry name" value="KISc"/>
    <property type="match status" value="1"/>
</dbReference>